<evidence type="ECO:0000313" key="7">
    <source>
        <dbReference type="Proteomes" id="UP000221168"/>
    </source>
</evidence>
<feature type="transmembrane region" description="Helical" evidence="5">
    <location>
        <begin position="60"/>
        <end position="76"/>
    </location>
</feature>
<evidence type="ECO:0000256" key="5">
    <source>
        <dbReference type="HAMAP-Rule" id="MF_00010"/>
    </source>
</evidence>
<dbReference type="PANTHER" id="PTHR36116:SF1">
    <property type="entry name" value="UPF0060 MEMBRANE PROTEIN YNFA"/>
    <property type="match status" value="1"/>
</dbReference>
<dbReference type="SUPFAM" id="SSF103481">
    <property type="entry name" value="Multidrug resistance efflux transporter EmrE"/>
    <property type="match status" value="1"/>
</dbReference>
<keyword evidence="4 5" id="KW-0472">Membrane</keyword>
<evidence type="ECO:0000256" key="3">
    <source>
        <dbReference type="ARBA" id="ARBA00022989"/>
    </source>
</evidence>
<comment type="subcellular location">
    <subcellularLocation>
        <location evidence="5">Cell membrane</location>
        <topology evidence="5">Multi-pass membrane protein</topology>
    </subcellularLocation>
</comment>
<feature type="transmembrane region" description="Helical" evidence="5">
    <location>
        <begin position="30"/>
        <end position="48"/>
    </location>
</feature>
<name>A0A2G1QJI5_9HYPH</name>
<accession>A0A2G1QJI5</accession>
<comment type="caution">
    <text evidence="6">The sequence shown here is derived from an EMBL/GenBank/DDBJ whole genome shotgun (WGS) entry which is preliminary data.</text>
</comment>
<proteinExistence type="inferred from homology"/>
<comment type="similarity">
    <text evidence="5">Belongs to the UPF0060 family.</text>
</comment>
<evidence type="ECO:0000256" key="1">
    <source>
        <dbReference type="ARBA" id="ARBA00022475"/>
    </source>
</evidence>
<reference evidence="6 7" key="1">
    <citation type="submission" date="2017-10" db="EMBL/GenBank/DDBJ databases">
        <title>Sedimentibacterium mangrovi gen. nov., sp. nov., a novel member of family Phyllobacteriacea isolated from mangrove sediment.</title>
        <authorList>
            <person name="Liao H."/>
            <person name="Tian Y."/>
        </authorList>
    </citation>
    <scope>NUCLEOTIDE SEQUENCE [LARGE SCALE GENOMIC DNA]</scope>
    <source>
        <strain evidence="6 7">X9-2-2</strain>
    </source>
</reference>
<feature type="transmembrane region" description="Helical" evidence="5">
    <location>
        <begin position="88"/>
        <end position="105"/>
    </location>
</feature>
<organism evidence="6 7">
    <name type="scientific">Zhengella mangrovi</name>
    <dbReference type="NCBI Taxonomy" id="1982044"/>
    <lineage>
        <taxon>Bacteria</taxon>
        <taxon>Pseudomonadati</taxon>
        <taxon>Pseudomonadota</taxon>
        <taxon>Alphaproteobacteria</taxon>
        <taxon>Hyphomicrobiales</taxon>
        <taxon>Notoacmeibacteraceae</taxon>
        <taxon>Zhengella</taxon>
    </lineage>
</organism>
<protein>
    <submittedName>
        <fullName evidence="6">Uncharacterized protein</fullName>
    </submittedName>
</protein>
<dbReference type="PANTHER" id="PTHR36116">
    <property type="entry name" value="UPF0060 MEMBRANE PROTEIN YNFA"/>
    <property type="match status" value="1"/>
</dbReference>
<evidence type="ECO:0000256" key="2">
    <source>
        <dbReference type="ARBA" id="ARBA00022692"/>
    </source>
</evidence>
<dbReference type="Proteomes" id="UP000221168">
    <property type="component" value="Unassembled WGS sequence"/>
</dbReference>
<evidence type="ECO:0000256" key="4">
    <source>
        <dbReference type="ARBA" id="ARBA00023136"/>
    </source>
</evidence>
<dbReference type="NCBIfam" id="NF002586">
    <property type="entry name" value="PRK02237.1"/>
    <property type="match status" value="1"/>
</dbReference>
<dbReference type="RefSeq" id="WP_099307896.1">
    <property type="nucleotide sequence ID" value="NZ_PDVP01000014.1"/>
</dbReference>
<dbReference type="Pfam" id="PF02694">
    <property type="entry name" value="UPF0060"/>
    <property type="match status" value="1"/>
</dbReference>
<dbReference type="InterPro" id="IPR003844">
    <property type="entry name" value="UPF0060"/>
</dbReference>
<keyword evidence="1 5" id="KW-1003">Cell membrane</keyword>
<keyword evidence="7" id="KW-1185">Reference proteome</keyword>
<gene>
    <name evidence="6" type="ORF">CSC94_18700</name>
</gene>
<dbReference type="GO" id="GO:0005886">
    <property type="term" value="C:plasma membrane"/>
    <property type="evidence" value="ECO:0007669"/>
    <property type="project" value="UniProtKB-SubCell"/>
</dbReference>
<keyword evidence="2 5" id="KW-0812">Transmembrane</keyword>
<dbReference type="EMBL" id="PDVP01000014">
    <property type="protein sequence ID" value="PHP65624.1"/>
    <property type="molecule type" value="Genomic_DNA"/>
</dbReference>
<dbReference type="OrthoDB" id="123240at2"/>
<sequence>MQVALVYIAAALAEIAGCFAFWAWFRLDRTILWLIPGMLCLAAFAWLLTLSTAAFAGRAYAAYGGIYIATSLLWLWLVEGQRPDQWDLLGVAVCIAGAGIILLVPRGS</sequence>
<evidence type="ECO:0000313" key="6">
    <source>
        <dbReference type="EMBL" id="PHP65624.1"/>
    </source>
</evidence>
<dbReference type="AlphaFoldDB" id="A0A2G1QJI5"/>
<dbReference type="HAMAP" id="MF_00010">
    <property type="entry name" value="UPF0060"/>
    <property type="match status" value="1"/>
</dbReference>
<keyword evidence="3 5" id="KW-1133">Transmembrane helix</keyword>
<dbReference type="InterPro" id="IPR037185">
    <property type="entry name" value="EmrE-like"/>
</dbReference>